<name>A0A2P2IV50_RHIMU</name>
<sequence>MVTYQVMTKKLATEFLETSSSSSSIPQSHSKIIIFNPKERPCKFEQVIPILWIACQLLTESNLSICYQVNTALTTWVIRCSMQF</sequence>
<dbReference type="EMBL" id="GGEC01004574">
    <property type="protein sequence ID" value="MBW85057.1"/>
    <property type="molecule type" value="Transcribed_RNA"/>
</dbReference>
<accession>A0A2P2IV50</accession>
<reference evidence="1" key="1">
    <citation type="submission" date="2018-02" db="EMBL/GenBank/DDBJ databases">
        <title>Rhizophora mucronata_Transcriptome.</title>
        <authorList>
            <person name="Meera S.P."/>
            <person name="Sreeshan A."/>
            <person name="Augustine A."/>
        </authorList>
    </citation>
    <scope>NUCLEOTIDE SEQUENCE</scope>
    <source>
        <tissue evidence="1">Leaf</tissue>
    </source>
</reference>
<evidence type="ECO:0000313" key="1">
    <source>
        <dbReference type="EMBL" id="MBW85057.1"/>
    </source>
</evidence>
<organism evidence="1">
    <name type="scientific">Rhizophora mucronata</name>
    <name type="common">Asiatic mangrove</name>
    <dbReference type="NCBI Taxonomy" id="61149"/>
    <lineage>
        <taxon>Eukaryota</taxon>
        <taxon>Viridiplantae</taxon>
        <taxon>Streptophyta</taxon>
        <taxon>Embryophyta</taxon>
        <taxon>Tracheophyta</taxon>
        <taxon>Spermatophyta</taxon>
        <taxon>Magnoliopsida</taxon>
        <taxon>eudicotyledons</taxon>
        <taxon>Gunneridae</taxon>
        <taxon>Pentapetalae</taxon>
        <taxon>rosids</taxon>
        <taxon>fabids</taxon>
        <taxon>Malpighiales</taxon>
        <taxon>Rhizophoraceae</taxon>
        <taxon>Rhizophora</taxon>
    </lineage>
</organism>
<dbReference type="AlphaFoldDB" id="A0A2P2IV50"/>
<protein>
    <submittedName>
        <fullName evidence="1">Uncharacterized protein</fullName>
    </submittedName>
</protein>
<proteinExistence type="predicted"/>